<reference evidence="9" key="1">
    <citation type="submission" date="2016-12" db="EMBL/GenBank/DDBJ databases">
        <title>Comparative genomics of four Isosphaeraceae planctomycetes: a common pool of plasmids and glycoside hydrolase genes.</title>
        <authorList>
            <person name="Ivanova A."/>
        </authorList>
    </citation>
    <scope>NUCLEOTIDE SEQUENCE [LARGE SCALE GENOMIC DNA]</scope>
    <source>
        <strain evidence="9">PX4</strain>
    </source>
</reference>
<evidence type="ECO:0000256" key="3">
    <source>
        <dbReference type="ARBA" id="ARBA00022692"/>
    </source>
</evidence>
<protein>
    <recommendedName>
        <fullName evidence="7">Metallo-beta-lactamase domain-containing protein</fullName>
    </recommendedName>
</protein>
<dbReference type="KEGG" id="pbor:BSF38_03700"/>
<evidence type="ECO:0000313" key="9">
    <source>
        <dbReference type="Proteomes" id="UP000186309"/>
    </source>
</evidence>
<evidence type="ECO:0000256" key="1">
    <source>
        <dbReference type="ARBA" id="ARBA00004651"/>
    </source>
</evidence>
<feature type="transmembrane region" description="Helical" evidence="6">
    <location>
        <begin position="434"/>
        <end position="455"/>
    </location>
</feature>
<comment type="subcellular location">
    <subcellularLocation>
        <location evidence="1">Cell membrane</location>
        <topology evidence="1">Multi-pass membrane protein</topology>
    </subcellularLocation>
</comment>
<dbReference type="InterPro" id="IPR035681">
    <property type="entry name" value="ComA-like_MBL"/>
</dbReference>
<dbReference type="GO" id="GO:0005886">
    <property type="term" value="C:plasma membrane"/>
    <property type="evidence" value="ECO:0007669"/>
    <property type="project" value="UniProtKB-SubCell"/>
</dbReference>
<dbReference type="InterPro" id="IPR004477">
    <property type="entry name" value="ComEC_N"/>
</dbReference>
<dbReference type="PANTHER" id="PTHR30619:SF1">
    <property type="entry name" value="RECOMBINATION PROTEIN 2"/>
    <property type="match status" value="1"/>
</dbReference>
<evidence type="ECO:0000256" key="4">
    <source>
        <dbReference type="ARBA" id="ARBA00022989"/>
    </source>
</evidence>
<dbReference type="SUPFAM" id="SSF56281">
    <property type="entry name" value="Metallo-hydrolase/oxidoreductase"/>
    <property type="match status" value="1"/>
</dbReference>
<dbReference type="SMART" id="SM00849">
    <property type="entry name" value="Lactamase_B"/>
    <property type="match status" value="1"/>
</dbReference>
<feature type="domain" description="Metallo-beta-lactamase" evidence="7">
    <location>
        <begin position="474"/>
        <end position="652"/>
    </location>
</feature>
<dbReference type="Proteomes" id="UP000186309">
    <property type="component" value="Chromosome"/>
</dbReference>
<dbReference type="InterPro" id="IPR036866">
    <property type="entry name" value="RibonucZ/Hydroxyglut_hydro"/>
</dbReference>
<name>A0A1U7CTC9_9BACT</name>
<dbReference type="PANTHER" id="PTHR30619">
    <property type="entry name" value="DNA INTERNALIZATION/COMPETENCE PROTEIN COMEC/REC2"/>
    <property type="match status" value="1"/>
</dbReference>
<evidence type="ECO:0000256" key="6">
    <source>
        <dbReference type="SAM" id="Phobius"/>
    </source>
</evidence>
<evidence type="ECO:0000256" key="2">
    <source>
        <dbReference type="ARBA" id="ARBA00022475"/>
    </source>
</evidence>
<keyword evidence="3 6" id="KW-0812">Transmembrane</keyword>
<keyword evidence="9" id="KW-1185">Reference proteome</keyword>
<dbReference type="NCBIfam" id="TIGR00360">
    <property type="entry name" value="ComEC_N-term"/>
    <property type="match status" value="1"/>
</dbReference>
<feature type="transmembrane region" description="Helical" evidence="6">
    <location>
        <begin position="148"/>
        <end position="170"/>
    </location>
</feature>
<sequence length="740" mass="79857">MRTRLTLQITGVSDGRAFQPASGRAGVTVLGDRTDLYAGQPIQAAGQLALIAGPLNPGEFDYRALLRARGIRLRLSVDEPSGVMPDLESRPAWWIGALGSLREGSRDRLIARLDDRAAPLASALILGQREEIDDELNDAFFRTGTMHLLAISGLQLQVLAVAIGIVLRSLGTPRRPLYAIVAVATFGYAVLVGFSPSVTRSAAMTLTFCLAAIFDRSTRPANTLATAGIVTLGLNPAFLFDVGCQLSFLAIAALFWLLPPARAAVARLADSFRACTIGPITPLDDVEELFRPRWAKLPREAVRWVTNAILVSAVVSAAGLPLVALRFHMVSPIGVLLNIPLIPITSCALLLGALQLGVSLVSAQLAALIALPVGWLLRLTESCVFWGADRPWGHVFVAGPSWASVAIFHVLLAIAAYVWSAAPRPSKAKVGRTFRVVSLGSWVLVFAWCLPGWAFEGLGRRPKTLEGEILTVGHGLAVVLRTPEGKAFLYDCGRMDDPRVGRRIIAQALWSRGVTRLDAVFLSHADQDHFNALPDLIERFAIGEVIVPPGFAGEDNPAADLLIETLSERRIPVREVAAPAVWNVGATRFEVLHPPVDWHPETSDNARSLVLDIRSLGHRLLLTGDLDQLGLVELTAGPKPEPPIDVMLSPHHGGRSANPAWLYEWAVPRVVAVSQKPPFPAASDALTPLGQKAIVLLRTWKTGAILLRWTAEGIVARGFVDEGEPARSRETRQDAGERPE</sequence>
<feature type="transmembrane region" description="Helical" evidence="6">
    <location>
        <begin position="301"/>
        <end position="323"/>
    </location>
</feature>
<evidence type="ECO:0000313" key="8">
    <source>
        <dbReference type="EMBL" id="APW62168.1"/>
    </source>
</evidence>
<feature type="transmembrane region" description="Helical" evidence="6">
    <location>
        <begin position="238"/>
        <end position="258"/>
    </location>
</feature>
<dbReference type="Pfam" id="PF00753">
    <property type="entry name" value="Lactamase_B"/>
    <property type="match status" value="1"/>
</dbReference>
<feature type="transmembrane region" description="Helical" evidence="6">
    <location>
        <begin position="358"/>
        <end position="377"/>
    </location>
</feature>
<dbReference type="Pfam" id="PF03772">
    <property type="entry name" value="Competence"/>
    <property type="match status" value="1"/>
</dbReference>
<feature type="transmembrane region" description="Helical" evidence="6">
    <location>
        <begin position="397"/>
        <end position="422"/>
    </location>
</feature>
<feature type="transmembrane region" description="Helical" evidence="6">
    <location>
        <begin position="176"/>
        <end position="194"/>
    </location>
</feature>
<dbReference type="Gene3D" id="3.60.15.10">
    <property type="entry name" value="Ribonuclease Z/Hydroxyacylglutathione hydrolase-like"/>
    <property type="match status" value="1"/>
</dbReference>
<dbReference type="InterPro" id="IPR025405">
    <property type="entry name" value="DUF4131"/>
</dbReference>
<keyword evidence="4 6" id="KW-1133">Transmembrane helix</keyword>
<dbReference type="EMBL" id="CP019082">
    <property type="protein sequence ID" value="APW62168.1"/>
    <property type="molecule type" value="Genomic_DNA"/>
</dbReference>
<keyword evidence="5 6" id="KW-0472">Membrane</keyword>
<accession>A0A1U7CTC9</accession>
<dbReference type="InterPro" id="IPR001279">
    <property type="entry name" value="Metallo-B-lactamas"/>
</dbReference>
<evidence type="ECO:0000259" key="7">
    <source>
        <dbReference type="SMART" id="SM00849"/>
    </source>
</evidence>
<dbReference type="STRING" id="1387353.BSF38_03700"/>
<dbReference type="AlphaFoldDB" id="A0A1U7CTC9"/>
<feature type="transmembrane region" description="Helical" evidence="6">
    <location>
        <begin position="329"/>
        <end position="351"/>
    </location>
</feature>
<dbReference type="InterPro" id="IPR052159">
    <property type="entry name" value="Competence_DNA_uptake"/>
</dbReference>
<evidence type="ECO:0000256" key="5">
    <source>
        <dbReference type="ARBA" id="ARBA00023136"/>
    </source>
</evidence>
<gene>
    <name evidence="8" type="ORF">BSF38_03700</name>
</gene>
<organism evidence="8 9">
    <name type="scientific">Paludisphaera borealis</name>
    <dbReference type="NCBI Taxonomy" id="1387353"/>
    <lineage>
        <taxon>Bacteria</taxon>
        <taxon>Pseudomonadati</taxon>
        <taxon>Planctomycetota</taxon>
        <taxon>Planctomycetia</taxon>
        <taxon>Isosphaerales</taxon>
        <taxon>Isosphaeraceae</taxon>
        <taxon>Paludisphaera</taxon>
    </lineage>
</organism>
<keyword evidence="2" id="KW-1003">Cell membrane</keyword>
<dbReference type="Pfam" id="PF13567">
    <property type="entry name" value="DUF4131"/>
    <property type="match status" value="1"/>
</dbReference>
<dbReference type="CDD" id="cd07731">
    <property type="entry name" value="ComA-like_MBL-fold"/>
    <property type="match status" value="1"/>
</dbReference>
<proteinExistence type="predicted"/>